<keyword evidence="2" id="KW-1185">Reference proteome</keyword>
<gene>
    <name evidence="1" type="ORF">BDZ85DRAFT_316418</name>
</gene>
<sequence length="591" mass="67355">MSSPASDTDIEAKLARLQFVTEQARAGWRDMTARPIEGVVCHLVQLPGCWIERFILICKDSSTHRSLKPLVDEGDIVKVLFPAAMLEVGEKKRVWTGEVVPPYPELPSGTVCIEIMAPLEEGNWAWSTLHPQHFERCKSYEAFRTSEDLMRYLENGPSFTVMLRKIYDKDITSRDRLSFEGLRSRARHERLLSANGNSLTADILCGVNHDNMALVDGFFGLSDKEIDGRFSLKDRASMPILQTMRQMAGGFEKSTSLMAKDKYSKGWVLASIASIFVDKRISPRRCRRRFIINRPYPPVVTGRAFDGVQYMPFTDTHRDTCLIMALAPTSANAIGLTQKIFKSMSMFRDDVVCTFVSSEHTDREIFMRAADTTARRLGPDHLIDSNLGAGSLAQDWQNHRIKTKRYGELHTRTSTRDHRPTKDAYYHSVGFAMMIAAGLQIPVEDQQHPYVKTLLRSPLRSELDRLVHFRFLYAEMSKSHVSEEHRLDFELEFDRVRDLVLRCSDAVIMTMDNARQPYLRCSLSPHIILSDSIDEAVASEIYAHLVDFPTARRVVVTETFENLSPSMQRWKTTVELFPHQVVATPLGLDRT</sequence>
<dbReference type="Proteomes" id="UP000799538">
    <property type="component" value="Unassembled WGS sequence"/>
</dbReference>
<evidence type="ECO:0000313" key="1">
    <source>
        <dbReference type="EMBL" id="KAF2226976.1"/>
    </source>
</evidence>
<dbReference type="EMBL" id="ML992502">
    <property type="protein sequence ID" value="KAF2226976.1"/>
    <property type="molecule type" value="Genomic_DNA"/>
</dbReference>
<feature type="non-terminal residue" evidence="1">
    <location>
        <position position="591"/>
    </location>
</feature>
<name>A0A6A6GML6_9PEZI</name>
<protein>
    <submittedName>
        <fullName evidence="1">Uncharacterized protein</fullName>
    </submittedName>
</protein>
<proteinExistence type="predicted"/>
<reference evidence="2" key="1">
    <citation type="journal article" date="2020" name="Stud. Mycol.">
        <title>101 Dothideomycetes genomes: A test case for predicting lifestyles and emergence of pathogens.</title>
        <authorList>
            <person name="Haridas S."/>
            <person name="Albert R."/>
            <person name="Binder M."/>
            <person name="Bloem J."/>
            <person name="LaButti K."/>
            <person name="Salamov A."/>
            <person name="Andreopoulos B."/>
            <person name="Baker S."/>
            <person name="Barry K."/>
            <person name="Bills G."/>
            <person name="Bluhm B."/>
            <person name="Cannon C."/>
            <person name="Castanera R."/>
            <person name="Culley D."/>
            <person name="Daum C."/>
            <person name="Ezra D."/>
            <person name="Gonzalez J."/>
            <person name="Henrissat B."/>
            <person name="Kuo A."/>
            <person name="Liang C."/>
            <person name="Lipzen A."/>
            <person name="Lutzoni F."/>
            <person name="Magnuson J."/>
            <person name="Mondo S."/>
            <person name="Nolan M."/>
            <person name="Ohm R."/>
            <person name="Pangilinan J."/>
            <person name="Park H.-J."/>
            <person name="Ramirez L."/>
            <person name="Alfaro M."/>
            <person name="Sun H."/>
            <person name="Tritt A."/>
            <person name="Yoshinaga Y."/>
            <person name="Zwiers L.-H."/>
            <person name="Turgeon B."/>
            <person name="Goodwin S."/>
            <person name="Spatafora J."/>
            <person name="Crous P."/>
            <person name="Grigoriev I."/>
        </authorList>
    </citation>
    <scope>NUCLEOTIDE SEQUENCE [LARGE SCALE GENOMIC DNA]</scope>
    <source>
        <strain evidence="2">CECT 20119</strain>
    </source>
</reference>
<organism evidence="1 2">
    <name type="scientific">Elsinoe ampelina</name>
    <dbReference type="NCBI Taxonomy" id="302913"/>
    <lineage>
        <taxon>Eukaryota</taxon>
        <taxon>Fungi</taxon>
        <taxon>Dikarya</taxon>
        <taxon>Ascomycota</taxon>
        <taxon>Pezizomycotina</taxon>
        <taxon>Dothideomycetes</taxon>
        <taxon>Dothideomycetidae</taxon>
        <taxon>Myriangiales</taxon>
        <taxon>Elsinoaceae</taxon>
        <taxon>Elsinoe</taxon>
    </lineage>
</organism>
<dbReference type="OrthoDB" id="6513042at2759"/>
<dbReference type="AlphaFoldDB" id="A0A6A6GML6"/>
<evidence type="ECO:0000313" key="2">
    <source>
        <dbReference type="Proteomes" id="UP000799538"/>
    </source>
</evidence>
<accession>A0A6A6GML6</accession>